<dbReference type="PROSITE" id="PS50835">
    <property type="entry name" value="IG_LIKE"/>
    <property type="match status" value="1"/>
</dbReference>
<reference evidence="9" key="1">
    <citation type="submission" date="2020-08" db="EMBL/GenBank/DDBJ databases">
        <title>Chromosome-level assembly of Southern catfish (Silurus meridionalis) provides insights into visual adaptation to the nocturnal and benthic lifestyles.</title>
        <authorList>
            <person name="Zhang Y."/>
            <person name="Wang D."/>
            <person name="Peng Z."/>
        </authorList>
    </citation>
    <scope>NUCLEOTIDE SEQUENCE</scope>
    <source>
        <strain evidence="9">SWU-2019-XX</strain>
        <tissue evidence="9">Muscle</tissue>
    </source>
</reference>
<protein>
    <recommendedName>
        <fullName evidence="8">Ig-like domain-containing protein</fullName>
    </recommendedName>
</protein>
<dbReference type="InterPro" id="IPR051287">
    <property type="entry name" value="TCR_variable_region"/>
</dbReference>
<evidence type="ECO:0000259" key="8">
    <source>
        <dbReference type="PROSITE" id="PS50835"/>
    </source>
</evidence>
<feature type="compositionally biased region" description="Basic and acidic residues" evidence="6">
    <location>
        <begin position="85"/>
        <end position="96"/>
    </location>
</feature>
<feature type="domain" description="Ig-like" evidence="8">
    <location>
        <begin position="26"/>
        <end position="123"/>
    </location>
</feature>
<keyword evidence="2" id="KW-1064">Adaptive immunity</keyword>
<evidence type="ECO:0000256" key="4">
    <source>
        <dbReference type="ARBA" id="ARBA00023319"/>
    </source>
</evidence>
<dbReference type="PANTHER" id="PTHR19367">
    <property type="entry name" value="T-CELL RECEPTOR ALPHA CHAIN V REGION"/>
    <property type="match status" value="1"/>
</dbReference>
<gene>
    <name evidence="9" type="ORF">HF521_019060</name>
</gene>
<feature type="region of interest" description="Disordered" evidence="6">
    <location>
        <begin position="76"/>
        <end position="96"/>
    </location>
</feature>
<evidence type="ECO:0000313" key="10">
    <source>
        <dbReference type="Proteomes" id="UP000606274"/>
    </source>
</evidence>
<evidence type="ECO:0000256" key="2">
    <source>
        <dbReference type="ARBA" id="ARBA00023130"/>
    </source>
</evidence>
<dbReference type="InterPro" id="IPR013783">
    <property type="entry name" value="Ig-like_fold"/>
</dbReference>
<comment type="caution">
    <text evidence="9">The sequence shown here is derived from an EMBL/GenBank/DDBJ whole genome shotgun (WGS) entry which is preliminary data.</text>
</comment>
<keyword evidence="5" id="KW-0391">Immunity</keyword>
<dbReference type="PANTHER" id="PTHR19367:SF18">
    <property type="entry name" value="T CELL RECEPTOR ALPHA VARIABLE 16"/>
    <property type="match status" value="1"/>
</dbReference>
<dbReference type="EMBL" id="JABFDY010000006">
    <property type="protein sequence ID" value="KAF7705806.1"/>
    <property type="molecule type" value="Genomic_DNA"/>
</dbReference>
<dbReference type="GO" id="GO:0002250">
    <property type="term" value="P:adaptive immune response"/>
    <property type="evidence" value="ECO:0007669"/>
    <property type="project" value="UniProtKB-KW"/>
</dbReference>
<evidence type="ECO:0000313" key="9">
    <source>
        <dbReference type="EMBL" id="KAF7705806.1"/>
    </source>
</evidence>
<evidence type="ECO:0000256" key="1">
    <source>
        <dbReference type="ARBA" id="ARBA00022729"/>
    </source>
</evidence>
<evidence type="ECO:0000256" key="3">
    <source>
        <dbReference type="ARBA" id="ARBA00023170"/>
    </source>
</evidence>
<feature type="non-terminal residue" evidence="9">
    <location>
        <position position="1"/>
    </location>
</feature>
<evidence type="ECO:0000256" key="6">
    <source>
        <dbReference type="SAM" id="MobiDB-lite"/>
    </source>
</evidence>
<dbReference type="InterPro" id="IPR007110">
    <property type="entry name" value="Ig-like_dom"/>
</dbReference>
<dbReference type="AlphaFoldDB" id="A0A8T0BJX0"/>
<feature type="chain" id="PRO_5035893772" description="Ig-like domain-containing protein" evidence="7">
    <location>
        <begin position="22"/>
        <end position="123"/>
    </location>
</feature>
<keyword evidence="5" id="KW-1279">T cell receptor</keyword>
<accession>A0A8T0BJX0</accession>
<keyword evidence="1 7" id="KW-0732">Signal</keyword>
<dbReference type="SUPFAM" id="SSF48726">
    <property type="entry name" value="Immunoglobulin"/>
    <property type="match status" value="1"/>
</dbReference>
<dbReference type="SMART" id="SM00406">
    <property type="entry name" value="IGv"/>
    <property type="match status" value="1"/>
</dbReference>
<evidence type="ECO:0000256" key="7">
    <source>
        <dbReference type="SAM" id="SignalP"/>
    </source>
</evidence>
<dbReference type="InterPro" id="IPR036179">
    <property type="entry name" value="Ig-like_dom_sf"/>
</dbReference>
<name>A0A8T0BJX0_SILME</name>
<dbReference type="Gene3D" id="2.60.40.10">
    <property type="entry name" value="Immunoglobulins"/>
    <property type="match status" value="1"/>
</dbReference>
<dbReference type="GO" id="GO:0042101">
    <property type="term" value="C:T cell receptor complex"/>
    <property type="evidence" value="ECO:0007669"/>
    <property type="project" value="UniProtKB-KW"/>
</dbReference>
<dbReference type="Proteomes" id="UP000606274">
    <property type="component" value="Unassembled WGS sequence"/>
</dbReference>
<dbReference type="InterPro" id="IPR013106">
    <property type="entry name" value="Ig_V-set"/>
</dbReference>
<keyword evidence="3" id="KW-0675">Receptor</keyword>
<keyword evidence="4" id="KW-0393">Immunoglobulin domain</keyword>
<organism evidence="9 10">
    <name type="scientific">Silurus meridionalis</name>
    <name type="common">Southern catfish</name>
    <name type="synonym">Silurus soldatovi meridionalis</name>
    <dbReference type="NCBI Taxonomy" id="175797"/>
    <lineage>
        <taxon>Eukaryota</taxon>
        <taxon>Metazoa</taxon>
        <taxon>Chordata</taxon>
        <taxon>Craniata</taxon>
        <taxon>Vertebrata</taxon>
        <taxon>Euteleostomi</taxon>
        <taxon>Actinopterygii</taxon>
        <taxon>Neopterygii</taxon>
        <taxon>Teleostei</taxon>
        <taxon>Ostariophysi</taxon>
        <taxon>Siluriformes</taxon>
        <taxon>Siluridae</taxon>
        <taxon>Silurus</taxon>
    </lineage>
</organism>
<evidence type="ECO:0000256" key="5">
    <source>
        <dbReference type="ARBA" id="ARBA00043266"/>
    </source>
</evidence>
<feature type="signal peptide" evidence="7">
    <location>
        <begin position="1"/>
        <end position="21"/>
    </location>
</feature>
<keyword evidence="10" id="KW-1185">Reference proteome</keyword>
<dbReference type="Pfam" id="PF07686">
    <property type="entry name" value="V-set"/>
    <property type="match status" value="1"/>
</dbReference>
<sequence>FIYFVNILGFVCFFFTAGSFADKIGPADKDAKIIRKETDTVTLKCSYETNSDEIDLYWYKQNAKSAPQFLLYKGARSRSGEGSTPDDHRLESETSRDSTKLIIRGLKLSDSALYHCAIEVVAQ</sequence>
<proteinExistence type="predicted"/>